<dbReference type="OrthoDB" id="10263824at2759"/>
<dbReference type="EC" id="2.3.1.37" evidence="6"/>
<keyword evidence="12" id="KW-1185">Reference proteome</keyword>
<dbReference type="PANTHER" id="PTHR13693:SF102">
    <property type="entry name" value="2-AMINO-3-KETOBUTYRATE COENZYME A LIGASE, MITOCHONDRIAL"/>
    <property type="match status" value="1"/>
</dbReference>
<dbReference type="InterPro" id="IPR015118">
    <property type="entry name" value="5aminolev_synth_preseq"/>
</dbReference>
<accession>T1FQY3</accession>
<dbReference type="NCBIfam" id="TIGR01821">
    <property type="entry name" value="5aminolev_synth"/>
    <property type="match status" value="1"/>
</dbReference>
<evidence type="ECO:0000256" key="5">
    <source>
        <dbReference type="ARBA" id="ARBA00023315"/>
    </source>
</evidence>
<dbReference type="InterPro" id="IPR015421">
    <property type="entry name" value="PyrdxlP-dep_Trfase_major"/>
</dbReference>
<dbReference type="InterPro" id="IPR010961">
    <property type="entry name" value="4pyrrol_synth_NH2levulA_synth"/>
</dbReference>
<protein>
    <recommendedName>
        <fullName evidence="6">5-aminolevulinate synthase</fullName>
        <ecNumber evidence="6">2.3.1.37</ecNumber>
    </recommendedName>
    <alternativeName>
        <fullName evidence="6">5-aminolevulinic acid synthase</fullName>
    </alternativeName>
    <alternativeName>
        <fullName evidence="6">Delta-ALA synthase</fullName>
    </alternativeName>
    <alternativeName>
        <fullName evidence="6">Delta-aminolevulinate synthase</fullName>
    </alternativeName>
</protein>
<dbReference type="KEGG" id="hro:HELRODRAFT_189320"/>
<dbReference type="GO" id="GO:0006782">
    <property type="term" value="P:protoporphyrinogen IX biosynthetic process"/>
    <property type="evidence" value="ECO:0007669"/>
    <property type="project" value="UniProtKB-UniRule"/>
</dbReference>
<dbReference type="GO" id="GO:0030170">
    <property type="term" value="F:pyridoxal phosphate binding"/>
    <property type="evidence" value="ECO:0007669"/>
    <property type="project" value="UniProtKB-UniRule"/>
</dbReference>
<feature type="compositionally biased region" description="Low complexity" evidence="7">
    <location>
        <begin position="77"/>
        <end position="90"/>
    </location>
</feature>
<reference evidence="10 12" key="2">
    <citation type="journal article" date="2013" name="Nature">
        <title>Insights into bilaterian evolution from three spiralian genomes.</title>
        <authorList>
            <person name="Simakov O."/>
            <person name="Marletaz F."/>
            <person name="Cho S.J."/>
            <person name="Edsinger-Gonzales E."/>
            <person name="Havlak P."/>
            <person name="Hellsten U."/>
            <person name="Kuo D.H."/>
            <person name="Larsson T."/>
            <person name="Lv J."/>
            <person name="Arendt D."/>
            <person name="Savage R."/>
            <person name="Osoegawa K."/>
            <person name="de Jong P."/>
            <person name="Grimwood J."/>
            <person name="Chapman J.A."/>
            <person name="Shapiro H."/>
            <person name="Aerts A."/>
            <person name="Otillar R.P."/>
            <person name="Terry A.Y."/>
            <person name="Boore J.L."/>
            <person name="Grigoriev I.V."/>
            <person name="Lindberg D.R."/>
            <person name="Seaver E.C."/>
            <person name="Weisblat D.A."/>
            <person name="Putnam N.H."/>
            <person name="Rokhsar D.S."/>
        </authorList>
    </citation>
    <scope>NUCLEOTIDE SEQUENCE</scope>
</reference>
<dbReference type="EMBL" id="AMQM01001440">
    <property type="status" value="NOT_ANNOTATED_CDS"/>
    <property type="molecule type" value="Genomic_DNA"/>
</dbReference>
<dbReference type="GO" id="GO:0048821">
    <property type="term" value="P:erythrocyte development"/>
    <property type="evidence" value="ECO:0000318"/>
    <property type="project" value="GO_Central"/>
</dbReference>
<dbReference type="Pfam" id="PF00155">
    <property type="entry name" value="Aminotran_1_2"/>
    <property type="match status" value="1"/>
</dbReference>
<evidence type="ECO:0000256" key="4">
    <source>
        <dbReference type="ARBA" id="ARBA00022898"/>
    </source>
</evidence>
<keyword evidence="6" id="KW-0350">Heme biosynthesis</keyword>
<dbReference type="CDD" id="cd06454">
    <property type="entry name" value="KBL_like"/>
    <property type="match status" value="1"/>
</dbReference>
<dbReference type="Pfam" id="PF09029">
    <property type="entry name" value="Preseq_ALAS"/>
    <property type="match status" value="1"/>
</dbReference>
<gene>
    <name evidence="11" type="primary">20211230</name>
    <name evidence="10" type="ORF">HELRODRAFT_189320</name>
</gene>
<feature type="domain" description="Aminotransferase class I/classII large" evidence="8">
    <location>
        <begin position="224"/>
        <end position="569"/>
    </location>
</feature>
<dbReference type="GO" id="GO:0005759">
    <property type="term" value="C:mitochondrial matrix"/>
    <property type="evidence" value="ECO:0007669"/>
    <property type="project" value="InterPro"/>
</dbReference>
<evidence type="ECO:0000256" key="7">
    <source>
        <dbReference type="SAM" id="MobiDB-lite"/>
    </source>
</evidence>
<dbReference type="GO" id="GO:0003870">
    <property type="term" value="F:5-aminolevulinate synthase activity"/>
    <property type="evidence" value="ECO:0000318"/>
    <property type="project" value="GO_Central"/>
</dbReference>
<feature type="compositionally biased region" description="Low complexity" evidence="7">
    <location>
        <begin position="58"/>
        <end position="67"/>
    </location>
</feature>
<dbReference type="STRING" id="6412.T1FQY3"/>
<feature type="domain" description="5-aminolevulinate synthase presequence" evidence="9">
    <location>
        <begin position="6"/>
        <end position="87"/>
    </location>
</feature>
<dbReference type="Gene3D" id="3.40.640.10">
    <property type="entry name" value="Type I PLP-dependent aspartate aminotransferase-like (Major domain)"/>
    <property type="match status" value="1"/>
</dbReference>
<dbReference type="PANTHER" id="PTHR13693">
    <property type="entry name" value="CLASS II AMINOTRANSFERASE/8-AMINO-7-OXONONANOATE SYNTHASE"/>
    <property type="match status" value="1"/>
</dbReference>
<dbReference type="GO" id="GO:0005739">
    <property type="term" value="C:mitochondrion"/>
    <property type="evidence" value="ECO:0000318"/>
    <property type="project" value="GO_Central"/>
</dbReference>
<evidence type="ECO:0000313" key="10">
    <source>
        <dbReference type="EMBL" id="ESN96631.1"/>
    </source>
</evidence>
<comment type="similarity">
    <text evidence="2 6">Belongs to the class-II pyridoxal-phosphate-dependent aminotransferase family.</text>
</comment>
<dbReference type="CTD" id="20211230"/>
<comment type="pathway">
    <text evidence="6">Porphyrin-containing compound metabolism; protoporphyrin-IX biosynthesis; 5-aminolevulinate from glycine: step 1/1.</text>
</comment>
<proteinExistence type="inferred from homology"/>
<evidence type="ECO:0000313" key="11">
    <source>
        <dbReference type="EnsemblMetazoa" id="HelroP189320"/>
    </source>
</evidence>
<sequence>MYKAIQCPFLARMTIGQVKQQAPELLQMIDHCPIMGRIMKCSSLINELPKDERDSAMKKALSSSKAATLPQQLADNSPTTSPVVTSSSSVQFQQQHQLHTKVDVTKTVNDSSSSSSNVTLMGKVLEQIDGEDLQKRDVPGIPGHQTRDADPILEAVRSNATEVKKAKKITPVKCIGSNPFNYEKFLEGQLEAKKKDNSYRIFKKVSRKATEFPRALEHSEGVKDITVWCSNDYLGMSWHPKVQQAVIDAVHRHGVGAGGTRNISGNSPFHEELERELAGIHQKEAALLFTSCYVANDTTLFTLAKMLPGCHIFSDSGNHASMIQGIRNSGVTKHIFRHNDPAHLEELLSKVDPNLPKIVAFETVHSMTGAVCPLEELCAVSKKYGALTFVDEVHAVGLYGEHGAGIGERDGLLDQMDIISGTLGKAFGNMGGYIAASAKMVDAMRSYGAGFIFTTSLPPTILYGTLASVRVLKGEEGRQLRALHQSNVSYLRKKLFEAGLPVVHCPSHIIPIHVGDPKLVVQVANELMSRHGIYLQPINYPTVPRGQELLRLAPTPHHTVAMMDSFVESVVDVWQWAGLDFKTHCSAECNFCKQPLKFEALCARERESASCNGERCDEFLLEADK</sequence>
<dbReference type="AlphaFoldDB" id="T1FQY3"/>
<dbReference type="RefSeq" id="XP_009025763.1">
    <property type="nucleotide sequence ID" value="XM_009027515.1"/>
</dbReference>
<keyword evidence="4 6" id="KW-0663">Pyridoxal phosphate</keyword>
<evidence type="ECO:0000256" key="3">
    <source>
        <dbReference type="ARBA" id="ARBA00022679"/>
    </source>
</evidence>
<evidence type="ECO:0000259" key="9">
    <source>
        <dbReference type="Pfam" id="PF09029"/>
    </source>
</evidence>
<dbReference type="FunFam" id="3.40.640.10:FF:000006">
    <property type="entry name" value="5-aminolevulinate synthase, mitochondrial"/>
    <property type="match status" value="1"/>
</dbReference>
<dbReference type="Proteomes" id="UP000015101">
    <property type="component" value="Unassembled WGS sequence"/>
</dbReference>
<dbReference type="OMA" id="ARRCPIM"/>
<dbReference type="HOGENOM" id="CLU_015846_6_1_1"/>
<dbReference type="GeneID" id="20211230"/>
<organism evidence="11 12">
    <name type="scientific">Helobdella robusta</name>
    <name type="common">Californian leech</name>
    <dbReference type="NCBI Taxonomy" id="6412"/>
    <lineage>
        <taxon>Eukaryota</taxon>
        <taxon>Metazoa</taxon>
        <taxon>Spiralia</taxon>
        <taxon>Lophotrochozoa</taxon>
        <taxon>Annelida</taxon>
        <taxon>Clitellata</taxon>
        <taxon>Hirudinea</taxon>
        <taxon>Rhynchobdellida</taxon>
        <taxon>Glossiphoniidae</taxon>
        <taxon>Helobdella</taxon>
    </lineage>
</organism>
<dbReference type="EnsemblMetazoa" id="HelroT189320">
    <property type="protein sequence ID" value="HelroP189320"/>
    <property type="gene ID" value="HelroG189320"/>
</dbReference>
<evidence type="ECO:0000259" key="8">
    <source>
        <dbReference type="Pfam" id="PF00155"/>
    </source>
</evidence>
<dbReference type="SUPFAM" id="SSF53383">
    <property type="entry name" value="PLP-dependent transferases"/>
    <property type="match status" value="1"/>
</dbReference>
<dbReference type="InterPro" id="IPR015422">
    <property type="entry name" value="PyrdxlP-dep_Trfase_small"/>
</dbReference>
<comment type="cofactor">
    <cofactor evidence="1 6">
        <name>pyridoxal 5'-phosphate</name>
        <dbReference type="ChEBI" id="CHEBI:597326"/>
    </cofactor>
</comment>
<dbReference type="InterPro" id="IPR015424">
    <property type="entry name" value="PyrdxlP-dep_Trfase"/>
</dbReference>
<reference evidence="11" key="3">
    <citation type="submission" date="2015-06" db="UniProtKB">
        <authorList>
            <consortium name="EnsemblMetazoa"/>
        </authorList>
    </citation>
    <scope>IDENTIFICATION</scope>
</reference>
<name>T1FQY3_HELRO</name>
<comment type="catalytic activity">
    <reaction evidence="6">
        <text>succinyl-CoA + glycine + H(+) = 5-aminolevulinate + CO2 + CoA</text>
        <dbReference type="Rhea" id="RHEA:12921"/>
        <dbReference type="ChEBI" id="CHEBI:15378"/>
        <dbReference type="ChEBI" id="CHEBI:16526"/>
        <dbReference type="ChEBI" id="CHEBI:57287"/>
        <dbReference type="ChEBI" id="CHEBI:57292"/>
        <dbReference type="ChEBI" id="CHEBI:57305"/>
        <dbReference type="ChEBI" id="CHEBI:356416"/>
        <dbReference type="EC" id="2.3.1.37"/>
    </reaction>
</comment>
<keyword evidence="5 6" id="KW-0012">Acyltransferase</keyword>
<evidence type="ECO:0000256" key="1">
    <source>
        <dbReference type="ARBA" id="ARBA00001933"/>
    </source>
</evidence>
<dbReference type="FunCoup" id="T1FQY3">
    <property type="interactions" value="578"/>
</dbReference>
<dbReference type="GO" id="GO:0006783">
    <property type="term" value="P:heme biosynthetic process"/>
    <property type="evidence" value="ECO:0000318"/>
    <property type="project" value="GO_Central"/>
</dbReference>
<dbReference type="EMBL" id="KB097495">
    <property type="protein sequence ID" value="ESN96631.1"/>
    <property type="molecule type" value="Genomic_DNA"/>
</dbReference>
<dbReference type="InterPro" id="IPR004839">
    <property type="entry name" value="Aminotransferase_I/II_large"/>
</dbReference>
<dbReference type="InterPro" id="IPR050087">
    <property type="entry name" value="AON_synthase_class-II"/>
</dbReference>
<feature type="region of interest" description="Disordered" evidence="7">
    <location>
        <begin position="55"/>
        <end position="98"/>
    </location>
</feature>
<dbReference type="GO" id="GO:0042541">
    <property type="term" value="P:hemoglobin biosynthetic process"/>
    <property type="evidence" value="ECO:0000318"/>
    <property type="project" value="GO_Central"/>
</dbReference>
<evidence type="ECO:0000256" key="2">
    <source>
        <dbReference type="ARBA" id="ARBA00008392"/>
    </source>
</evidence>
<reference evidence="12" key="1">
    <citation type="submission" date="2012-12" db="EMBL/GenBank/DDBJ databases">
        <authorList>
            <person name="Hellsten U."/>
            <person name="Grimwood J."/>
            <person name="Chapman J.A."/>
            <person name="Shapiro H."/>
            <person name="Aerts A."/>
            <person name="Otillar R.P."/>
            <person name="Terry A.Y."/>
            <person name="Boore J.L."/>
            <person name="Simakov O."/>
            <person name="Marletaz F."/>
            <person name="Cho S.-J."/>
            <person name="Edsinger-Gonzales E."/>
            <person name="Havlak P."/>
            <person name="Kuo D.-H."/>
            <person name="Larsson T."/>
            <person name="Lv J."/>
            <person name="Arendt D."/>
            <person name="Savage R."/>
            <person name="Osoegawa K."/>
            <person name="de Jong P."/>
            <person name="Lindberg D.R."/>
            <person name="Seaver E.C."/>
            <person name="Weisblat D.A."/>
            <person name="Putnam N.H."/>
            <person name="Grigoriev I.V."/>
            <person name="Rokhsar D.S."/>
        </authorList>
    </citation>
    <scope>NUCLEOTIDE SEQUENCE</scope>
</reference>
<keyword evidence="3 6" id="KW-0808">Transferase</keyword>
<evidence type="ECO:0000313" key="12">
    <source>
        <dbReference type="Proteomes" id="UP000015101"/>
    </source>
</evidence>
<dbReference type="eggNOG" id="KOG1360">
    <property type="taxonomic scope" value="Eukaryota"/>
</dbReference>
<evidence type="ECO:0000256" key="6">
    <source>
        <dbReference type="RuleBase" id="RU910713"/>
    </source>
</evidence>
<dbReference type="Gene3D" id="3.90.1150.10">
    <property type="entry name" value="Aspartate Aminotransferase, domain 1"/>
    <property type="match status" value="1"/>
</dbReference>
<dbReference type="UniPathway" id="UPA00251">
    <property type="reaction ID" value="UER00375"/>
</dbReference>
<dbReference type="InParanoid" id="T1FQY3"/>